<gene>
    <name evidence="5" type="primary">LOC114333224</name>
</gene>
<evidence type="ECO:0000313" key="5">
    <source>
        <dbReference type="RefSeq" id="XP_028138919.1"/>
    </source>
</evidence>
<evidence type="ECO:0000313" key="4">
    <source>
        <dbReference type="Proteomes" id="UP001652700"/>
    </source>
</evidence>
<feature type="compositionally biased region" description="Polar residues" evidence="1">
    <location>
        <begin position="1030"/>
        <end position="1045"/>
    </location>
</feature>
<feature type="compositionally biased region" description="Basic and acidic residues" evidence="1">
    <location>
        <begin position="1121"/>
        <end position="1153"/>
    </location>
</feature>
<proteinExistence type="predicted"/>
<evidence type="ECO:0000256" key="1">
    <source>
        <dbReference type="SAM" id="MobiDB-lite"/>
    </source>
</evidence>
<sequence length="1839" mass="212779">MFKKGLLVPFFCFSLFLVGHKAEENLEVSCNINVKKAIQCVSDKFLSISVDPAVLLAGVNLSENSLKLAKHLSPAFIRIAGPTTQFIKYVDQDDASHNLLTEDGNNVRITPSIWFGINEWLKLAKITPIYGINDKETIQGVWNPKSTLPLFDISEQLNISCYWQLGYDASNKNETRYKQDLNIFHYIMEAYASKNDTWKLVGSDISSLPSSDVENILTNVHDLTEAVMWEPSGLTVEEFPPKDTAFRILQHQGSKPRTKLWTTVPKSENTVTFSSAILWAKQIGNAAKIGYDVVFRQPRVHELFTDTPVYWCSLLHKKLMGCQVLETKSSLFQDDTNIFAHCTRKQNSFVRRGALTVMIVNDRPVKYKVKVKLGNGISEKSVEVQTYILTSKCLNSTQIYLNDEILTPEIFLKKNIFQPKIRRTKATSYILLSLPPSSIGFFVFPGARVPVCIEKEKETNLLLEEIEQDQNTALSEEVALLLGNRGKFTKHNYLEQITQNLKEEMKSDDNYYKSPSRFYATYSDTNEDFAENNSNNLEDKNKKHFFDRTKFGDKHKKAFDFEKKRDFFKKYLQEKSKTVKPTLKTGDKHTKMELSNDEIERLLKERAVERAAQKNIIFTDEELDALIRKASRSLHKSRHRRSVHHKMAKRDINMQLLEKYSQMDDNGHHHEHSKLSKHSQHHHHYHPNAKKCMLRRKKHIHRKRRATNVNLGDLKVKIAERKKFWDDKRDEILGNSLTFKENLKDKIRELKSNMRIKRDINMDLLDNSSSSKKKKNKVAKQTEAIEATIRESGQTSADILDELADVDVGEKEEKEHKTEVFAELADSEDLEEMELFDHDTDHSSNAPNRRKFKLFDNKKHKTDHFAIEHPTIDIVDPTRRRQKKKKSKADDKLQFLTTSEEFTDIEEDVPCIHEYFGTGFTSEKEGKKKGKKQIDDFYGRLRKKRSVDNGVNENNKIEDTKGNIDVAILKLEEEVPPLEDTLMLVDIPVIDKPITTAFQNLEAHVFEEALNNTVYETQASKPEHEDDNDSLSAKNIEQNEILKSSVNDKLDAAKSTSETHNSKISTTPVTPKNVNASEIAFNANTTNTNGTEELKPEHSETMPKTEEVKPEQSKPVELVEEEKKEYESVKSDHSKTGELVEEKKYSESVKSNEEENSISNEIADTPHRKKRSTDEDFNKKKKEYKNAEDLHKKKKEHKKEKLDKKTEDKNPKKKHKATETLNEQMNHLKEKLQERKDEIDKIVHKQKYMEKEKKEQWKSKLRKKKRSHFFKPNIEIAWPDINTRFKSHHGKVKRSIFGTRKVFGNYQPVTSDLKAWKPVDIPALKRDIYKANSRKLLPPNDYQVFKNIFKTPYNIRKRRYIDTDVDIRENEIDSDINEIHKDKDILNMPEDDLLKSELPTSIEFDLLNVEKKTKPKKYDIYDFRSKSSKRKDGKNKDNDHGNVKADSNFDDKVKEIDPFHIEETKIAKLNKAHQSKEDAVDDPAHIVGEDKLDSHLESTKSANTKHENIEHFDIEPVAIFGPDVGTLDTIFENTASEETNKDNHNKDTLIFDPVDIFEQITSIDGDSVKTHTKHQKKQHHDIDPFDIFGLELIPLDIITNNLQSAEKHKQYHNKDSFMIDPANIFEQITGISDYNIKSAKTNTKHQNKQHGTIDPFDIFGPGVTTLDIIVENTEKNKENHNKETHMIDSEDIFGQGTLDIIINDQKLLPDILDVNNIETPFTHQDFPKENIEKHEENILDGFFKDDTYKVQLPNNDELDLIKRGEDTEIKLLHHDGQADDKNVGDKKEAIIEDISRLIPDIQSRFKPIESVDRVLSDVMNFFTNVGKHLDKYLRQFGIK</sequence>
<feature type="compositionally biased region" description="Basic residues" evidence="1">
    <location>
        <begin position="669"/>
        <end position="689"/>
    </location>
</feature>
<organism evidence="5">
    <name type="scientific">Diabrotica virgifera virgifera</name>
    <name type="common">western corn rootworm</name>
    <dbReference type="NCBI Taxonomy" id="50390"/>
    <lineage>
        <taxon>Eukaryota</taxon>
        <taxon>Metazoa</taxon>
        <taxon>Ecdysozoa</taxon>
        <taxon>Arthropoda</taxon>
        <taxon>Hexapoda</taxon>
        <taxon>Insecta</taxon>
        <taxon>Pterygota</taxon>
        <taxon>Neoptera</taxon>
        <taxon>Endopterygota</taxon>
        <taxon>Coleoptera</taxon>
        <taxon>Polyphaga</taxon>
        <taxon>Cucujiformia</taxon>
        <taxon>Chrysomeloidea</taxon>
        <taxon>Chrysomelidae</taxon>
        <taxon>Galerucinae</taxon>
        <taxon>Diabroticina</taxon>
        <taxon>Diabroticites</taxon>
        <taxon>Diabrotica</taxon>
    </lineage>
</organism>
<dbReference type="Gene3D" id="3.20.20.80">
    <property type="entry name" value="Glycosidases"/>
    <property type="match status" value="1"/>
</dbReference>
<reference evidence="5" key="1">
    <citation type="submission" date="2025-04" db="UniProtKB">
        <authorList>
            <consortium name="RefSeq"/>
        </authorList>
    </citation>
    <scope>IDENTIFICATION</scope>
    <source>
        <tissue evidence="5">Whole insect</tissue>
    </source>
</reference>
<feature type="region of interest" description="Disordered" evidence="1">
    <location>
        <begin position="663"/>
        <end position="689"/>
    </location>
</feature>
<evidence type="ECO:0000313" key="3">
    <source>
        <dbReference type="EnsemblMetazoa" id="XP_028138919.1"/>
    </source>
</evidence>
<name>A0A6P7FRD7_DIAVI</name>
<feature type="compositionally biased region" description="Polar residues" evidence="1">
    <location>
        <begin position="1054"/>
        <end position="1076"/>
    </location>
</feature>
<keyword evidence="2" id="KW-0732">Signal</keyword>
<feature type="region of interest" description="Disordered" evidence="1">
    <location>
        <begin position="1019"/>
        <end position="1219"/>
    </location>
</feature>
<feature type="compositionally biased region" description="Low complexity" evidence="1">
    <location>
        <begin position="1082"/>
        <end position="1091"/>
    </location>
</feature>
<feature type="region of interest" description="Disordered" evidence="1">
    <location>
        <begin position="1427"/>
        <end position="1448"/>
    </location>
</feature>
<dbReference type="OrthoDB" id="7736742at2759"/>
<feature type="compositionally biased region" description="Basic and acidic residues" evidence="1">
    <location>
        <begin position="1092"/>
        <end position="1114"/>
    </location>
</feature>
<accession>A0A6P7FRD7</accession>
<dbReference type="GeneID" id="114333224"/>
<evidence type="ECO:0000256" key="2">
    <source>
        <dbReference type="SAM" id="SignalP"/>
    </source>
</evidence>
<feature type="compositionally biased region" description="Basic and acidic residues" evidence="1">
    <location>
        <begin position="1199"/>
        <end position="1210"/>
    </location>
</feature>
<protein>
    <submittedName>
        <fullName evidence="5">Uncharacterized protein LOC114333224 isoform X1</fullName>
    </submittedName>
</protein>
<dbReference type="PANTHER" id="PTHR46145">
    <property type="entry name" value="HEPARANASE"/>
    <property type="match status" value="1"/>
</dbReference>
<feature type="compositionally biased region" description="Basic and acidic residues" evidence="1">
    <location>
        <begin position="1434"/>
        <end position="1448"/>
    </location>
</feature>
<feature type="chain" id="PRO_5028161375" evidence="2">
    <location>
        <begin position="23"/>
        <end position="1839"/>
    </location>
</feature>
<dbReference type="GO" id="GO:0005615">
    <property type="term" value="C:extracellular space"/>
    <property type="evidence" value="ECO:0007669"/>
    <property type="project" value="TreeGrafter"/>
</dbReference>
<keyword evidence="4" id="KW-1185">Reference proteome</keyword>
<dbReference type="InParanoid" id="A0A6P7FRD7"/>
<feature type="compositionally biased region" description="Basic and acidic residues" evidence="1">
    <location>
        <begin position="1172"/>
        <end position="1191"/>
    </location>
</feature>
<dbReference type="EnsemblMetazoa" id="XM_028283118.2">
    <property type="protein sequence ID" value="XP_028138919.1"/>
    <property type="gene ID" value="LOC114333224"/>
</dbReference>
<dbReference type="PANTHER" id="PTHR46145:SF4">
    <property type="entry name" value="HEPARANASE"/>
    <property type="match status" value="1"/>
</dbReference>
<dbReference type="Proteomes" id="UP001652700">
    <property type="component" value="Unplaced"/>
</dbReference>
<dbReference type="RefSeq" id="XP_028138919.1">
    <property type="nucleotide sequence ID" value="XM_028283118.1"/>
</dbReference>
<reference evidence="3" key="2">
    <citation type="submission" date="2025-05" db="UniProtKB">
        <authorList>
            <consortium name="EnsemblMetazoa"/>
        </authorList>
    </citation>
    <scope>IDENTIFICATION</scope>
</reference>
<dbReference type="KEGG" id="dvv:114333224"/>
<dbReference type="GO" id="GO:0031012">
    <property type="term" value="C:extracellular matrix"/>
    <property type="evidence" value="ECO:0007669"/>
    <property type="project" value="TreeGrafter"/>
</dbReference>
<feature type="signal peptide" evidence="2">
    <location>
        <begin position="1"/>
        <end position="22"/>
    </location>
</feature>